<evidence type="ECO:0000313" key="2">
    <source>
        <dbReference type="Proteomes" id="UP000218811"/>
    </source>
</evidence>
<accession>A0A2H3IU61</accession>
<dbReference type="Proteomes" id="UP000218811">
    <property type="component" value="Unassembled WGS sequence"/>
</dbReference>
<dbReference type="Gene3D" id="3.80.10.10">
    <property type="entry name" value="Ribonuclease Inhibitor"/>
    <property type="match status" value="1"/>
</dbReference>
<dbReference type="OrthoDB" id="3251638at2759"/>
<reference evidence="1 2" key="1">
    <citation type="journal article" date="2012" name="Science">
        <title>The Paleozoic origin of enzymatic lignin decomposition reconstructed from 31 fungal genomes.</title>
        <authorList>
            <person name="Floudas D."/>
            <person name="Binder M."/>
            <person name="Riley R."/>
            <person name="Barry K."/>
            <person name="Blanchette R.A."/>
            <person name="Henrissat B."/>
            <person name="Martinez A.T."/>
            <person name="Otillar R."/>
            <person name="Spatafora J.W."/>
            <person name="Yadav J.S."/>
            <person name="Aerts A."/>
            <person name="Benoit I."/>
            <person name="Boyd A."/>
            <person name="Carlson A."/>
            <person name="Copeland A."/>
            <person name="Coutinho P.M."/>
            <person name="de Vries R.P."/>
            <person name="Ferreira P."/>
            <person name="Findley K."/>
            <person name="Foster B."/>
            <person name="Gaskell J."/>
            <person name="Glotzer D."/>
            <person name="Gorecki P."/>
            <person name="Heitman J."/>
            <person name="Hesse C."/>
            <person name="Hori C."/>
            <person name="Igarashi K."/>
            <person name="Jurgens J.A."/>
            <person name="Kallen N."/>
            <person name="Kersten P."/>
            <person name="Kohler A."/>
            <person name="Kuees U."/>
            <person name="Kumar T.K.A."/>
            <person name="Kuo A."/>
            <person name="LaButti K."/>
            <person name="Larrondo L.F."/>
            <person name="Lindquist E."/>
            <person name="Ling A."/>
            <person name="Lombard V."/>
            <person name="Lucas S."/>
            <person name="Lundell T."/>
            <person name="Martin R."/>
            <person name="McLaughlin D.J."/>
            <person name="Morgenstern I."/>
            <person name="Morin E."/>
            <person name="Murat C."/>
            <person name="Nagy L.G."/>
            <person name="Nolan M."/>
            <person name="Ohm R.A."/>
            <person name="Patyshakuliyeva A."/>
            <person name="Rokas A."/>
            <person name="Ruiz-Duenas F.J."/>
            <person name="Sabat G."/>
            <person name="Salamov A."/>
            <person name="Samejima M."/>
            <person name="Schmutz J."/>
            <person name="Slot J.C."/>
            <person name="St John F."/>
            <person name="Stenlid J."/>
            <person name="Sun H."/>
            <person name="Sun S."/>
            <person name="Syed K."/>
            <person name="Tsang A."/>
            <person name="Wiebenga A."/>
            <person name="Young D."/>
            <person name="Pisabarro A."/>
            <person name="Eastwood D.C."/>
            <person name="Martin F."/>
            <person name="Cullen D."/>
            <person name="Grigoriev I.V."/>
            <person name="Hibbett D.S."/>
        </authorList>
    </citation>
    <scope>NUCLEOTIDE SEQUENCE [LARGE SCALE GENOMIC DNA]</scope>
    <source>
        <strain evidence="1 2">MD-104</strain>
    </source>
</reference>
<dbReference type="AlphaFoldDB" id="A0A2H3IU61"/>
<dbReference type="STRING" id="742152.A0A2H3IU61"/>
<organism evidence="1 2">
    <name type="scientific">Wolfiporia cocos (strain MD-104)</name>
    <name type="common">Brown rot fungus</name>
    <dbReference type="NCBI Taxonomy" id="742152"/>
    <lineage>
        <taxon>Eukaryota</taxon>
        <taxon>Fungi</taxon>
        <taxon>Dikarya</taxon>
        <taxon>Basidiomycota</taxon>
        <taxon>Agaricomycotina</taxon>
        <taxon>Agaricomycetes</taxon>
        <taxon>Polyporales</taxon>
        <taxon>Phaeolaceae</taxon>
        <taxon>Wolfiporia</taxon>
    </lineage>
</organism>
<sequence>MSPDRPRIVDDLIPIILESYDHWWPRDYKRFALISPAWLAHIRKRLYTRPSLRTFHACNLFARSLSENPQLAPLLRAIDLRPFVARYESGGLNAQTMASLRFILSLDGLESVTLGGDLAVEAERFLHALSNAHAVTELRIEGSNLCWDSHCCSEPKASSLEWDEVMACKFARLRSLRLSNLELTVIPSPYMCPQLVDLSLDNVDIVDGSLTDLCNTSLETLHSLSVTTRNPNATDEGVHSLVEQCPNLETLRYEITYAPGHSTFFDDGIPECPSMRELHLSGLDVNPHTLVIIGQFCKNVELLSILGHDVQLLPDDWIMFLTSKTLPSLRELTTPGGSKYMPMFAYWTKTMYSQVEKACTDRNVKHISSVCYQ</sequence>
<dbReference type="InterPro" id="IPR032675">
    <property type="entry name" value="LRR_dom_sf"/>
</dbReference>
<evidence type="ECO:0008006" key="3">
    <source>
        <dbReference type="Google" id="ProtNLM"/>
    </source>
</evidence>
<protein>
    <recommendedName>
        <fullName evidence="3">F-box domain-containing protein</fullName>
    </recommendedName>
</protein>
<dbReference type="SUPFAM" id="SSF52047">
    <property type="entry name" value="RNI-like"/>
    <property type="match status" value="1"/>
</dbReference>
<name>A0A2H3IU61_WOLCO</name>
<keyword evidence="2" id="KW-1185">Reference proteome</keyword>
<proteinExistence type="predicted"/>
<gene>
    <name evidence="1" type="ORF">WOLCODRAFT_93593</name>
</gene>
<evidence type="ECO:0000313" key="1">
    <source>
        <dbReference type="EMBL" id="PCH33502.1"/>
    </source>
</evidence>
<dbReference type="EMBL" id="KB467831">
    <property type="protein sequence ID" value="PCH33502.1"/>
    <property type="molecule type" value="Genomic_DNA"/>
</dbReference>
<dbReference type="OMA" id="ESDDHWW"/>